<evidence type="ECO:0000259" key="11">
    <source>
        <dbReference type="PROSITE" id="PS50056"/>
    </source>
</evidence>
<keyword evidence="9" id="KW-0812">Transmembrane</keyword>
<dbReference type="GO" id="GO:0005634">
    <property type="term" value="C:nucleus"/>
    <property type="evidence" value="ECO:0007669"/>
    <property type="project" value="TreeGrafter"/>
</dbReference>
<dbReference type="EC" id="3.1.3.48" evidence="3"/>
<dbReference type="KEGG" id="tnl:113503899"/>
<dbReference type="InterPro" id="IPR003595">
    <property type="entry name" value="Tyr_Pase_cat"/>
</dbReference>
<evidence type="ECO:0000256" key="7">
    <source>
        <dbReference type="ARBA" id="ARBA00023136"/>
    </source>
</evidence>
<dbReference type="InterPro" id="IPR000387">
    <property type="entry name" value="Tyr_Pase_dom"/>
</dbReference>
<dbReference type="InParanoid" id="A0A7E5WM46"/>
<dbReference type="InterPro" id="IPR051985">
    <property type="entry name" value="NR_tyrosine_phosphatase"/>
</dbReference>
<dbReference type="GO" id="GO:0009653">
    <property type="term" value="P:anatomical structure morphogenesis"/>
    <property type="evidence" value="ECO:0007669"/>
    <property type="project" value="UniProtKB-ARBA"/>
</dbReference>
<dbReference type="Gene3D" id="3.90.190.10">
    <property type="entry name" value="Protein tyrosine phosphatase superfamily"/>
    <property type="match status" value="1"/>
</dbReference>
<dbReference type="InterPro" id="IPR016130">
    <property type="entry name" value="Tyr_Pase_AS"/>
</dbReference>
<comment type="subcellular location">
    <subcellularLocation>
        <location evidence="1">Endomembrane system</location>
    </subcellularLocation>
</comment>
<dbReference type="GO" id="GO:0019901">
    <property type="term" value="F:protein kinase binding"/>
    <property type="evidence" value="ECO:0007669"/>
    <property type="project" value="TreeGrafter"/>
</dbReference>
<dbReference type="InterPro" id="IPR000242">
    <property type="entry name" value="PTP_cat"/>
</dbReference>
<feature type="domain" description="Tyrosine specific protein phosphatases" evidence="11">
    <location>
        <begin position="201"/>
        <end position="279"/>
    </location>
</feature>
<evidence type="ECO:0000256" key="4">
    <source>
        <dbReference type="ARBA" id="ARBA00022553"/>
    </source>
</evidence>
<sequence>MSQNNVYTNNVEEEYMDIVSKNAWALVYQKLGLSSQQFCFTWNEAKKPKNKALNRYRDVNPYDHTRVILKRCEHDYINANYVTMERANRRYILTQGPLAFTVGHFWLMIWEQNTKAILMLNKVIEKNEIKCHWYWPQAIGEVNKMTFNEVRLEVVLVSEEDCGYYSTRLFKLRDMESGKCRDIMQYHYTTWPDFGVPTSPVAFLQFLKRVRESGVLDPTDGPPVIHCSAGIGRSGTFCLVDCCLVIVEKEGIENVNIQEMLLEMRRHRMGLIQTPDQLRFCYQAVIEGTKRLDPNFKEEDEMEESIYVVVNEEEAPPPPPPRAESLTRAPARPLPAIPASESLGNLQLSAGADSSSDSCPPTPPARDSRSSSASSADDEDEEPRAVAESGAGAGEDLLRRRRRELAERVSSMKRKAREAERWHALKRSLYKPLTITFGFILAGIIIYSYVKH</sequence>
<dbReference type="Proteomes" id="UP000322000">
    <property type="component" value="Chromosome 20"/>
</dbReference>
<dbReference type="SMART" id="SM00194">
    <property type="entry name" value="PTPc"/>
    <property type="match status" value="1"/>
</dbReference>
<evidence type="ECO:0000256" key="3">
    <source>
        <dbReference type="ARBA" id="ARBA00013064"/>
    </source>
</evidence>
<evidence type="ECO:0000313" key="13">
    <source>
        <dbReference type="RefSeq" id="XP_026741835.1"/>
    </source>
</evidence>
<keyword evidence="5" id="KW-0378">Hydrolase</keyword>
<dbReference type="GO" id="GO:0012505">
    <property type="term" value="C:endomembrane system"/>
    <property type="evidence" value="ECO:0007669"/>
    <property type="project" value="UniProtKB-SubCell"/>
</dbReference>
<proteinExistence type="inferred from homology"/>
<evidence type="ECO:0000259" key="10">
    <source>
        <dbReference type="PROSITE" id="PS50055"/>
    </source>
</evidence>
<dbReference type="GO" id="GO:0004726">
    <property type="term" value="F:non-membrane spanning protein tyrosine phosphatase activity"/>
    <property type="evidence" value="ECO:0007669"/>
    <property type="project" value="TreeGrafter"/>
</dbReference>
<dbReference type="OrthoDB" id="9450131at2759"/>
<dbReference type="PANTHER" id="PTHR46047">
    <property type="entry name" value="TYROSINE-PROTEIN PHOSPHATASE NON-RECEPTOR TYPE 61F"/>
    <property type="match status" value="1"/>
</dbReference>
<dbReference type="PROSITE" id="PS50056">
    <property type="entry name" value="TYR_PHOSPHATASE_2"/>
    <property type="match status" value="1"/>
</dbReference>
<dbReference type="FunCoup" id="A0A7E5WM46">
    <property type="interactions" value="1808"/>
</dbReference>
<keyword evidence="6" id="KW-0904">Protein phosphatase</keyword>
<protein>
    <recommendedName>
        <fullName evidence="3">protein-tyrosine-phosphatase</fullName>
        <ecNumber evidence="3">3.1.3.48</ecNumber>
    </recommendedName>
</protein>
<name>A0A7E5WM46_TRINI</name>
<dbReference type="SUPFAM" id="SSF52799">
    <property type="entry name" value="(Phosphotyrosine protein) phosphatases II"/>
    <property type="match status" value="1"/>
</dbReference>
<dbReference type="GO" id="GO:0070373">
    <property type="term" value="P:negative regulation of ERK1 and ERK2 cascade"/>
    <property type="evidence" value="ECO:0007669"/>
    <property type="project" value="TreeGrafter"/>
</dbReference>
<gene>
    <name evidence="13" type="primary">LOC113503899</name>
</gene>
<evidence type="ECO:0000313" key="12">
    <source>
        <dbReference type="Proteomes" id="UP000322000"/>
    </source>
</evidence>
<dbReference type="CTD" id="100579140"/>
<evidence type="ECO:0000256" key="2">
    <source>
        <dbReference type="ARBA" id="ARBA00009701"/>
    </source>
</evidence>
<dbReference type="AlphaFoldDB" id="A0A7E5WM46"/>
<accession>A0A7E5WM46</accession>
<keyword evidence="7 9" id="KW-0472">Membrane</keyword>
<dbReference type="PROSITE" id="PS50055">
    <property type="entry name" value="TYR_PHOSPHATASE_PTP"/>
    <property type="match status" value="1"/>
</dbReference>
<dbReference type="SMART" id="SM00404">
    <property type="entry name" value="PTPc_motif"/>
    <property type="match status" value="1"/>
</dbReference>
<dbReference type="InterPro" id="IPR029021">
    <property type="entry name" value="Prot-tyrosine_phosphatase-like"/>
</dbReference>
<comment type="similarity">
    <text evidence="2">Belongs to the protein-tyrosine phosphatase family. Non-receptor class 1 subfamily.</text>
</comment>
<evidence type="ECO:0000256" key="6">
    <source>
        <dbReference type="ARBA" id="ARBA00022912"/>
    </source>
</evidence>
<evidence type="ECO:0000256" key="9">
    <source>
        <dbReference type="SAM" id="Phobius"/>
    </source>
</evidence>
<dbReference type="RefSeq" id="XP_026741835.1">
    <property type="nucleotide sequence ID" value="XM_026886034.1"/>
</dbReference>
<dbReference type="Pfam" id="PF00102">
    <property type="entry name" value="Y_phosphatase"/>
    <property type="match status" value="1"/>
</dbReference>
<dbReference type="PANTHER" id="PTHR46047:SF3">
    <property type="entry name" value="TYROSINE-PROTEIN PHOSPHATASE NON-RECEPTOR TYPE 61F"/>
    <property type="match status" value="1"/>
</dbReference>
<feature type="domain" description="Tyrosine-protein phosphatase" evidence="10">
    <location>
        <begin position="11"/>
        <end position="288"/>
    </location>
</feature>
<keyword evidence="4" id="KW-0597">Phosphoprotein</keyword>
<dbReference type="GO" id="GO:0005737">
    <property type="term" value="C:cytoplasm"/>
    <property type="evidence" value="ECO:0007669"/>
    <property type="project" value="TreeGrafter"/>
</dbReference>
<dbReference type="PROSITE" id="PS00383">
    <property type="entry name" value="TYR_PHOSPHATASE_1"/>
    <property type="match status" value="1"/>
</dbReference>
<keyword evidence="12" id="KW-1185">Reference proteome</keyword>
<evidence type="ECO:0000256" key="1">
    <source>
        <dbReference type="ARBA" id="ARBA00004308"/>
    </source>
</evidence>
<feature type="region of interest" description="Disordered" evidence="8">
    <location>
        <begin position="347"/>
        <end position="395"/>
    </location>
</feature>
<evidence type="ECO:0000256" key="8">
    <source>
        <dbReference type="SAM" id="MobiDB-lite"/>
    </source>
</evidence>
<feature type="transmembrane region" description="Helical" evidence="9">
    <location>
        <begin position="429"/>
        <end position="450"/>
    </location>
</feature>
<dbReference type="GO" id="GO:0046426">
    <property type="term" value="P:negative regulation of receptor signaling pathway via JAK-STAT"/>
    <property type="evidence" value="ECO:0007669"/>
    <property type="project" value="TreeGrafter"/>
</dbReference>
<dbReference type="GeneID" id="113503899"/>
<organism evidence="12 13">
    <name type="scientific">Trichoplusia ni</name>
    <name type="common">Cabbage looper</name>
    <dbReference type="NCBI Taxonomy" id="7111"/>
    <lineage>
        <taxon>Eukaryota</taxon>
        <taxon>Metazoa</taxon>
        <taxon>Ecdysozoa</taxon>
        <taxon>Arthropoda</taxon>
        <taxon>Hexapoda</taxon>
        <taxon>Insecta</taxon>
        <taxon>Pterygota</taxon>
        <taxon>Neoptera</taxon>
        <taxon>Endopterygota</taxon>
        <taxon>Lepidoptera</taxon>
        <taxon>Glossata</taxon>
        <taxon>Ditrysia</taxon>
        <taxon>Noctuoidea</taxon>
        <taxon>Noctuidae</taxon>
        <taxon>Plusiinae</taxon>
        <taxon>Trichoplusia</taxon>
    </lineage>
</organism>
<evidence type="ECO:0000256" key="5">
    <source>
        <dbReference type="ARBA" id="ARBA00022801"/>
    </source>
</evidence>
<dbReference type="PRINTS" id="PR00700">
    <property type="entry name" value="PRTYPHPHTASE"/>
</dbReference>
<dbReference type="GO" id="GO:0048666">
    <property type="term" value="P:neuron development"/>
    <property type="evidence" value="ECO:0007669"/>
    <property type="project" value="UniProtKB-ARBA"/>
</dbReference>
<keyword evidence="9" id="KW-1133">Transmembrane helix</keyword>
<reference evidence="13" key="1">
    <citation type="submission" date="2025-08" db="UniProtKB">
        <authorList>
            <consortium name="RefSeq"/>
        </authorList>
    </citation>
    <scope>IDENTIFICATION</scope>
</reference>